<accession>A0AAE3DVF3</accession>
<dbReference type="GO" id="GO:0005524">
    <property type="term" value="F:ATP binding"/>
    <property type="evidence" value="ECO:0007669"/>
    <property type="project" value="UniProtKB-UniRule"/>
</dbReference>
<feature type="domain" description="FHA" evidence="6">
    <location>
        <begin position="134"/>
        <end position="183"/>
    </location>
</feature>
<dbReference type="NCBIfam" id="TIGR03928">
    <property type="entry name" value="T7_EssCb_Firm"/>
    <property type="match status" value="1"/>
</dbReference>
<dbReference type="InterPro" id="IPR002543">
    <property type="entry name" value="FtsK_dom"/>
</dbReference>
<comment type="caution">
    <text evidence="8">The sequence shown here is derived from an EMBL/GenBank/DDBJ whole genome shotgun (WGS) entry which is preliminary data.</text>
</comment>
<dbReference type="InterPro" id="IPR008984">
    <property type="entry name" value="SMAD_FHA_dom_sf"/>
</dbReference>
<feature type="binding site" evidence="4">
    <location>
        <begin position="709"/>
        <end position="716"/>
    </location>
    <ligand>
        <name>ATP</name>
        <dbReference type="ChEBI" id="CHEBI:30616"/>
    </ligand>
</feature>
<keyword evidence="2 4" id="KW-0547">Nucleotide-binding</keyword>
<dbReference type="RefSeq" id="WP_227616120.1">
    <property type="nucleotide sequence ID" value="NZ_JAJEPR010000040.1"/>
</dbReference>
<organism evidence="8 9">
    <name type="scientific">Fusicatenibacter faecihominis</name>
    <dbReference type="NCBI Taxonomy" id="2881276"/>
    <lineage>
        <taxon>Bacteria</taxon>
        <taxon>Bacillati</taxon>
        <taxon>Bacillota</taxon>
        <taxon>Clostridia</taxon>
        <taxon>Lachnospirales</taxon>
        <taxon>Lachnospiraceae</taxon>
        <taxon>Fusicatenibacter</taxon>
    </lineage>
</organism>
<dbReference type="EMBL" id="JAJEPR010000040">
    <property type="protein sequence ID" value="MCC2191161.1"/>
    <property type="molecule type" value="Genomic_DNA"/>
</dbReference>
<feature type="domain" description="FtsK" evidence="7">
    <location>
        <begin position="689"/>
        <end position="895"/>
    </location>
</feature>
<dbReference type="InterPro" id="IPR000253">
    <property type="entry name" value="FHA_dom"/>
</dbReference>
<feature type="domain" description="FtsK" evidence="7">
    <location>
        <begin position="1033"/>
        <end position="1217"/>
    </location>
</feature>
<evidence type="ECO:0000313" key="8">
    <source>
        <dbReference type="EMBL" id="MCC2191161.1"/>
    </source>
</evidence>
<proteinExistence type="predicted"/>
<dbReference type="SUPFAM" id="SSF52540">
    <property type="entry name" value="P-loop containing nucleoside triphosphate hydrolases"/>
    <property type="match status" value="2"/>
</dbReference>
<dbReference type="Proteomes" id="UP001197875">
    <property type="component" value="Unassembled WGS sequence"/>
</dbReference>
<reference evidence="8 9" key="1">
    <citation type="submission" date="2021-10" db="EMBL/GenBank/DDBJ databases">
        <title>Anaerobic single-cell dispensing facilitates the cultivation of human gut bacteria.</title>
        <authorList>
            <person name="Afrizal A."/>
        </authorList>
    </citation>
    <scope>NUCLEOTIDE SEQUENCE [LARGE SCALE GENOMIC DNA]</scope>
    <source>
        <strain evidence="8 9">CLA-AA-H277</strain>
    </source>
</reference>
<dbReference type="Pfam" id="PF01580">
    <property type="entry name" value="FtsK_SpoIIIE"/>
    <property type="match status" value="2"/>
</dbReference>
<evidence type="ECO:0000256" key="4">
    <source>
        <dbReference type="PROSITE-ProRule" id="PRU00289"/>
    </source>
</evidence>
<evidence type="ECO:0000313" key="9">
    <source>
        <dbReference type="Proteomes" id="UP001197875"/>
    </source>
</evidence>
<gene>
    <name evidence="8" type="primary">essC</name>
    <name evidence="8" type="ORF">LKD71_15395</name>
</gene>
<evidence type="ECO:0000256" key="2">
    <source>
        <dbReference type="ARBA" id="ARBA00022741"/>
    </source>
</evidence>
<dbReference type="SMART" id="SM00240">
    <property type="entry name" value="FHA"/>
    <property type="match status" value="1"/>
</dbReference>
<evidence type="ECO:0000256" key="1">
    <source>
        <dbReference type="ARBA" id="ARBA00022737"/>
    </source>
</evidence>
<dbReference type="InterPro" id="IPR027417">
    <property type="entry name" value="P-loop_NTPase"/>
</dbReference>
<keyword evidence="3 4" id="KW-0067">ATP-binding</keyword>
<evidence type="ECO:0000256" key="5">
    <source>
        <dbReference type="SAM" id="Coils"/>
    </source>
</evidence>
<dbReference type="CDD" id="cd00060">
    <property type="entry name" value="FHA"/>
    <property type="match status" value="1"/>
</dbReference>
<keyword evidence="1" id="KW-0677">Repeat</keyword>
<dbReference type="SUPFAM" id="SSF49879">
    <property type="entry name" value="SMAD/FHA domain"/>
    <property type="match status" value="1"/>
</dbReference>
<dbReference type="Pfam" id="PF00498">
    <property type="entry name" value="FHA"/>
    <property type="match status" value="1"/>
</dbReference>
<keyword evidence="9" id="KW-1185">Reference proteome</keyword>
<keyword evidence="5" id="KW-0175">Coiled coil</keyword>
<dbReference type="InterPro" id="IPR050206">
    <property type="entry name" value="FtsK/SpoIIIE/SftA"/>
</dbReference>
<feature type="coiled-coil region" evidence="5">
    <location>
        <begin position="404"/>
        <end position="431"/>
    </location>
</feature>
<dbReference type="InterPro" id="IPR003593">
    <property type="entry name" value="AAA+_ATPase"/>
</dbReference>
<evidence type="ECO:0000259" key="7">
    <source>
        <dbReference type="PROSITE" id="PS50901"/>
    </source>
</evidence>
<feature type="binding site" evidence="4">
    <location>
        <begin position="1050"/>
        <end position="1057"/>
    </location>
    <ligand>
        <name>ATP</name>
        <dbReference type="ChEBI" id="CHEBI:30616"/>
    </ligand>
</feature>
<dbReference type="PANTHER" id="PTHR22683:SF1">
    <property type="entry name" value="TYPE VII SECRETION SYSTEM PROTEIN ESSC"/>
    <property type="match status" value="1"/>
</dbReference>
<dbReference type="SMART" id="SM00382">
    <property type="entry name" value="AAA"/>
    <property type="match status" value="2"/>
</dbReference>
<evidence type="ECO:0000259" key="6">
    <source>
        <dbReference type="PROSITE" id="PS50006"/>
    </source>
</evidence>
<name>A0AAE3DVF3_9FIRM</name>
<feature type="coiled-coil region" evidence="5">
    <location>
        <begin position="1254"/>
        <end position="1281"/>
    </location>
</feature>
<sequence>MNRYDMTLDGTENNLVQGLTVENPTGLKATLLSQTGKMQNLFLPYPAKGTLSFPNGRLEDVPIHFEAENGKWFSVRENTARYAAVENPFEKRLPLHSQELLLIRNGNAMFMLYTEEVNEASFIRHNYVALPGDLLIGRNEDNDIVYSAPMISGRHAMLHYNGTKWTIYDLDSTNGIYVNGFRVKSMKLDLGDVIDIFGLRIIVGSRFLSINDGNHRVTISPKKARFVDDTNSVMSNVLPEKGGKAENLFSRYPRRRLAFGDTAIDIDSPPMPLGKDGIPLIMRMGSSMIMGSTAALTGNVTMLASSILLPLLSQGYTKEQKEEYEKRRLEKYREYLALKKEEIQEEKEREEYVLRHNYPELSEVLGYVYEKKKLWARTNSDDDFLDIRIGSGNIPLKAKLNAPREHFDMEEDVLKDELAELTDEQVMLENVPIMIRLLENTVLGAQGAPEDVIGFINTVVLQLAILFSYDEVKLVFLMEEKQLADMGYIKYLPHVWDDQRSIRFIATNASEAYQVGEYLQKELEKDLETPRKWDKIRSERPYYIVITLSKKLLDGVEIIKRAIEKEETIGLSLITGFPDVPKECSIILELNKEEEEGFVNNMIYVRELDKEDETFVLDDFDEKEALSSMRVLANTKLRLVSQAYSLPKTFTFLEMFGVGRIEDLNIAERWRSNDPVTSLAVPIGIGTDGAEFMLDLHQKYQGPHGLVAGTTGSGKSEFLLTYVLSLAVNFHPDEVAFLLIDYKGGGLAGAFDDLQNQIHLPHLIGTITNLDGAAINRSLISIQSEVLRRQKIFNDAKSLAGEGTMDIYSYQRLYRSGVVKEPMPHLFIISDEFAELKQQQPDFLDQLVSIARIGRSLGVHLILATQKPAGVVTDQILSNTKFRVCLKVQDRADSMDMLKRPEAAELRETGRFYLQVGNNEYFAMGQSAWSGAEYEPQDEVVKQKDESVQVIDYVGSPILTVKPEVTRNSTGRSQLVSLVKSIMETAREQGVSPKALWLPMLPDEIPAEEKQELSESPLTTYIGELDDPAKQEQYPLFLDLETCGHILVCGEPGSGKTSFVEALLYSLVKKTTPEQFQFYALDYSSRLLKVFRNLPHCGAVLEEDDAEQSPELFRLINEIIQERKKLFSRLEVSSFSDAIKREPLPFILVIIDNVAGFLQTKAGQKQYDLLQYYLKNSANYGVAYLFTISHVNEINMRTRQELKQRIAIQLKDKYDYTDILGVKCSCQPPEKPGRGLFNYNGEALEMQLMRFAPGLEQEERIQRLKAEVEALTLKNQGYRGARKLAKIRTDQEYEEFLAGFAANRLPLGYEVKTSKPVALPLKQFNQLSLYFSEKASAALIFKNLITYAKKENMVVAFLKAAKESCLEELKLPEDARIFESKAEGIGQLAAFLCANAQHRYNLYTQYCEEKQWDPETAIAKQETFSHMRGMFRPILVIFERYSDLVSVTTEVAGYLKQFSSVYVLSRYAQIYLMAGLYSDEPPFLWGNELYKCFNTEKLALLFGEKLNRQSLVKLPYDMERLLVKKPANHFLMSYRGELHHLLMPCGELRQEKVKTDDDSIFEDS</sequence>
<dbReference type="PROSITE" id="PS50006">
    <property type="entry name" value="FHA_DOMAIN"/>
    <property type="match status" value="1"/>
</dbReference>
<dbReference type="GO" id="GO:0003677">
    <property type="term" value="F:DNA binding"/>
    <property type="evidence" value="ECO:0007669"/>
    <property type="project" value="InterPro"/>
</dbReference>
<dbReference type="Gene3D" id="2.60.200.20">
    <property type="match status" value="1"/>
</dbReference>
<dbReference type="PROSITE" id="PS50901">
    <property type="entry name" value="FTSK"/>
    <property type="match status" value="2"/>
</dbReference>
<feature type="coiled-coil region" evidence="5">
    <location>
        <begin position="321"/>
        <end position="349"/>
    </location>
</feature>
<dbReference type="InterPro" id="IPR023839">
    <property type="entry name" value="Firmicutes_EssC_C"/>
</dbReference>
<evidence type="ECO:0000256" key="3">
    <source>
        <dbReference type="ARBA" id="ARBA00022840"/>
    </source>
</evidence>
<protein>
    <submittedName>
        <fullName evidence="8">Type VII secretion protein EssC</fullName>
    </submittedName>
</protein>
<dbReference type="Gene3D" id="3.40.50.300">
    <property type="entry name" value="P-loop containing nucleotide triphosphate hydrolases"/>
    <property type="match status" value="2"/>
</dbReference>
<dbReference type="PANTHER" id="PTHR22683">
    <property type="entry name" value="SPORULATION PROTEIN RELATED"/>
    <property type="match status" value="1"/>
</dbReference>